<reference evidence="1 2" key="1">
    <citation type="submission" date="2024-07" db="EMBL/GenBank/DDBJ databases">
        <title>Section-level genome sequencing and comparative genomics of Aspergillus sections Usti and Cavernicolus.</title>
        <authorList>
            <consortium name="Lawrence Berkeley National Laboratory"/>
            <person name="Nybo J.L."/>
            <person name="Vesth T.C."/>
            <person name="Theobald S."/>
            <person name="Frisvad J.C."/>
            <person name="Larsen T.O."/>
            <person name="Kjaerboelling I."/>
            <person name="Rothschild-Mancinelli K."/>
            <person name="Lyhne E.K."/>
            <person name="Kogle M.E."/>
            <person name="Barry K."/>
            <person name="Clum A."/>
            <person name="Na H."/>
            <person name="Ledsgaard L."/>
            <person name="Lin J."/>
            <person name="Lipzen A."/>
            <person name="Kuo A."/>
            <person name="Riley R."/>
            <person name="Mondo S."/>
            <person name="LaButti K."/>
            <person name="Haridas S."/>
            <person name="Pangalinan J."/>
            <person name="Salamov A.A."/>
            <person name="Simmons B.A."/>
            <person name="Magnuson J.K."/>
            <person name="Chen J."/>
            <person name="Drula E."/>
            <person name="Henrissat B."/>
            <person name="Wiebenga A."/>
            <person name="Lubbers R.J."/>
            <person name="Gomes A.C."/>
            <person name="Macurrencykelacurrency M.R."/>
            <person name="Stajich J."/>
            <person name="Grigoriev I.V."/>
            <person name="Mortensen U.H."/>
            <person name="De vries R.P."/>
            <person name="Baker S.E."/>
            <person name="Andersen M.R."/>
        </authorList>
    </citation>
    <scope>NUCLEOTIDE SEQUENCE [LARGE SCALE GENOMIC DNA]</scope>
    <source>
        <strain evidence="1 2">CBS 756.74</strain>
    </source>
</reference>
<keyword evidence="2" id="KW-1185">Reference proteome</keyword>
<gene>
    <name evidence="1" type="ORF">BJX68DRAFT_197149</name>
</gene>
<sequence>MLSFQFLWGWHISPFCFSEWGIRQRNPWFSRIMEPDSISAGFLGSGAMGSTPVEAILCSAIEFKGTGKDVSILY</sequence>
<evidence type="ECO:0000313" key="1">
    <source>
        <dbReference type="EMBL" id="KAL2839697.1"/>
    </source>
</evidence>
<dbReference type="EMBL" id="JBFXLR010000072">
    <property type="protein sequence ID" value="KAL2839697.1"/>
    <property type="molecule type" value="Genomic_DNA"/>
</dbReference>
<proteinExistence type="predicted"/>
<dbReference type="Proteomes" id="UP001610444">
    <property type="component" value="Unassembled WGS sequence"/>
</dbReference>
<name>A0ABR4JKS0_9EURO</name>
<organism evidence="1 2">
    <name type="scientific">Aspergillus pseudodeflectus</name>
    <dbReference type="NCBI Taxonomy" id="176178"/>
    <lineage>
        <taxon>Eukaryota</taxon>
        <taxon>Fungi</taxon>
        <taxon>Dikarya</taxon>
        <taxon>Ascomycota</taxon>
        <taxon>Pezizomycotina</taxon>
        <taxon>Eurotiomycetes</taxon>
        <taxon>Eurotiomycetidae</taxon>
        <taxon>Eurotiales</taxon>
        <taxon>Aspergillaceae</taxon>
        <taxon>Aspergillus</taxon>
        <taxon>Aspergillus subgen. Nidulantes</taxon>
    </lineage>
</organism>
<comment type="caution">
    <text evidence="1">The sequence shown here is derived from an EMBL/GenBank/DDBJ whole genome shotgun (WGS) entry which is preliminary data.</text>
</comment>
<evidence type="ECO:0000313" key="2">
    <source>
        <dbReference type="Proteomes" id="UP001610444"/>
    </source>
</evidence>
<dbReference type="GeneID" id="98152659"/>
<dbReference type="RefSeq" id="XP_070893659.1">
    <property type="nucleotide sequence ID" value="XM_071037495.1"/>
</dbReference>
<accession>A0ABR4JKS0</accession>
<protein>
    <submittedName>
        <fullName evidence="1">Uncharacterized protein</fullName>
    </submittedName>
</protein>